<sequence length="413" mass="43876">MRFLTCVFAGLPIVSAAALLVATPALAKKKVAAGPVIAMSDAFRANVAAAQAALQSRDVATASARIMALAPMSDIENYVAAGLRFELAAQRGDVQAQRIALTDLFKTSELPKKDAPRLRYVAGYLSYAVGNYDDAVAQLDYAKTLGYDGIDALLLRADIALRRNKPKEARPFVQQALARQRASGQPVPLAWSDRAISMAYQAGDWTEVGQLYRERLTQAGAREDWRSAITNYLSAAGIDSQLQLDLYRLQAANGAMASERDYQAYAQLAEKAGYFAEAKSIIEAGRKVGKLTATQPATASLLKAVTPKATKEIAALPAQAKKAAAASSGKDAQEVGDSYFSLGQFPQAVEQYRLALAKGGVDAGRVNARLGVALARSGDLPGAQAALSQASGNWASVAGFWSVWVDQQSRKVA</sequence>
<feature type="signal peptide" evidence="1">
    <location>
        <begin position="1"/>
        <end position="27"/>
    </location>
</feature>
<dbReference type="KEGG" id="shyd:CJD35_12370"/>
<organism evidence="2 3">
    <name type="scientific">Sphingobium xenophagum</name>
    <dbReference type="NCBI Taxonomy" id="121428"/>
    <lineage>
        <taxon>Bacteria</taxon>
        <taxon>Pseudomonadati</taxon>
        <taxon>Pseudomonadota</taxon>
        <taxon>Alphaproteobacteria</taxon>
        <taxon>Sphingomonadales</taxon>
        <taxon>Sphingomonadaceae</taxon>
        <taxon>Sphingobium</taxon>
    </lineage>
</organism>
<feature type="chain" id="PRO_5013168359" description="Tetratricopeptide repeat-like domain-containing protein" evidence="1">
    <location>
        <begin position="28"/>
        <end position="413"/>
    </location>
</feature>
<proteinExistence type="predicted"/>
<dbReference type="SUPFAM" id="SSF48452">
    <property type="entry name" value="TPR-like"/>
    <property type="match status" value="1"/>
</dbReference>
<evidence type="ECO:0000313" key="2">
    <source>
        <dbReference type="EMBL" id="ASY45145.1"/>
    </source>
</evidence>
<dbReference type="InterPro" id="IPR011990">
    <property type="entry name" value="TPR-like_helical_dom_sf"/>
</dbReference>
<keyword evidence="1" id="KW-0732">Signal</keyword>
<gene>
    <name evidence="2" type="ORF">CJD35_12370</name>
</gene>
<reference evidence="2 3" key="1">
    <citation type="submission" date="2017-08" db="EMBL/GenBank/DDBJ databases">
        <title>Whole Genome Sequence of Sphingobium hydrophobicum C1: Insights into Adaption to the Electronic-waste Contaminated Sediment.</title>
        <authorList>
            <person name="Song D."/>
            <person name="Chen X."/>
            <person name="Xu M."/>
        </authorList>
    </citation>
    <scope>NUCLEOTIDE SEQUENCE [LARGE SCALE GENOMIC DNA]</scope>
    <source>
        <strain evidence="2 3">C1</strain>
    </source>
</reference>
<dbReference type="RefSeq" id="WP_017182667.1">
    <property type="nucleotide sequence ID" value="NZ_CP022745.1"/>
</dbReference>
<dbReference type="AlphaFoldDB" id="A0A249MVC3"/>
<evidence type="ECO:0008006" key="4">
    <source>
        <dbReference type="Google" id="ProtNLM"/>
    </source>
</evidence>
<evidence type="ECO:0000256" key="1">
    <source>
        <dbReference type="SAM" id="SignalP"/>
    </source>
</evidence>
<accession>A0A249MVC3</accession>
<evidence type="ECO:0000313" key="3">
    <source>
        <dbReference type="Proteomes" id="UP000217141"/>
    </source>
</evidence>
<dbReference type="Gene3D" id="1.25.40.10">
    <property type="entry name" value="Tetratricopeptide repeat domain"/>
    <property type="match status" value="1"/>
</dbReference>
<name>A0A249MVC3_SPHXE</name>
<dbReference type="EMBL" id="CP022745">
    <property type="protein sequence ID" value="ASY45145.1"/>
    <property type="molecule type" value="Genomic_DNA"/>
</dbReference>
<protein>
    <recommendedName>
        <fullName evidence="4">Tetratricopeptide repeat-like domain-containing protein</fullName>
    </recommendedName>
</protein>
<dbReference type="Proteomes" id="UP000217141">
    <property type="component" value="Chromosome I"/>
</dbReference>